<dbReference type="PANTHER" id="PTHR31781">
    <property type="entry name" value="UNC80"/>
    <property type="match status" value="1"/>
</dbReference>
<sequence>MGSTTVTVTATITKANDDDGSWVSSPKDTVFPETIPEESSSTEEEHVVIFRLPSLHESDGFLRDPSIYTAETSIFQLAMRKNGTGKGNFMVEQVTAISVSDTKQTKDSAQKVSSPTEKEAGDMNNKRPSTTEAPPTEHLHREGSKKNLAGTYASDVTAATFLDVAVLRCLFITQWQEEGIYWALHYMYNRLRDINEETAAQQQPRRRSNSLPIPKIEVSVYQGTENRKQENKDFMEVPEPKDVSLLAESPYCFHKTNEDSPHVRRASEKTKKRMKMADLKAFVETKLLSKSDKALEKIGQDEPKLLRNQAEYHRSLDTGDEHLTRPSSIRSKMFEPLPSNLVKGKSMPSLSCLIDELAAGGYIGEIHWDKRRATKTTPPSQPMANPIITVTEHTPTPSPDFLRRQGSIDSQLDALSLSGSKFSNIKDRKSSLTRSQTDSNITYSPEDIPEAPGSFCYITKEGDIDIQVVLKATHAASLHDNVICTLRVLEVILNLVDLLMDMGVLKQFLRDEALSGCPSTPLGDRGSEKSTKTENTQPTPTAEADKSTKPVTPHRVIMNIIVRVLKHLGCPHGCADGQRGPAAEFLRMAKEVQLLNFYAHNVKIFWFSRFLRDYVRYQSLNDILDFFHAYVGFCIDPSSLLSPLNQKRGSSKSPDTVSQGGHSTNFDAGVGGSSNIRGIEGQIISSVFKTLVTKLVNCKELKNPDNMGNYCDVRQLMTYIKEGHGGVFRRVVLSALIDTADRPSKKEQNIQTTRVIRHFHPTEVVEEPQTEPDTTTCAVDDKGTRKLLFKKRSTSSTCASLLETEAEESSKSLLETEAEESSKVSQSPLSNLRKKHHILTPRQSEKALGISEPSTSKQKSKSRLGGIVNWFKRGDGAAESSDNHDSSDTITDTTSFVRPPAESSDNHDSSDTITDTTSFVRPPGKQQPRGPVKSSSTGNVGQTLQKAKKRVEDRFSKFVLIKGKKKDNTTEDSPGSSWKLFKQEKEIP</sequence>
<feature type="compositionally biased region" description="Polar residues" evidence="1">
    <location>
        <begin position="645"/>
        <end position="666"/>
    </location>
</feature>
<evidence type="ECO:0000313" key="3">
    <source>
        <dbReference type="Proteomes" id="UP001458880"/>
    </source>
</evidence>
<feature type="compositionally biased region" description="Polar residues" evidence="1">
    <location>
        <begin position="933"/>
        <end position="945"/>
    </location>
</feature>
<keyword evidence="3" id="KW-1185">Reference proteome</keyword>
<gene>
    <name evidence="2" type="ORF">QE152_g28369</name>
</gene>
<dbReference type="EMBL" id="JASPKY010000352">
    <property type="protein sequence ID" value="KAK9704329.1"/>
    <property type="molecule type" value="Genomic_DNA"/>
</dbReference>
<dbReference type="PANTHER" id="PTHR31781:SF1">
    <property type="entry name" value="PROTEIN UNC-80 HOMOLOG"/>
    <property type="match status" value="1"/>
</dbReference>
<feature type="region of interest" description="Disordered" evidence="1">
    <location>
        <begin position="803"/>
        <end position="988"/>
    </location>
</feature>
<reference evidence="2 3" key="1">
    <citation type="journal article" date="2024" name="BMC Genomics">
        <title>De novo assembly and annotation of Popillia japonica's genome with initial clues to its potential as an invasive pest.</title>
        <authorList>
            <person name="Cucini C."/>
            <person name="Boschi S."/>
            <person name="Funari R."/>
            <person name="Cardaioli E."/>
            <person name="Iannotti N."/>
            <person name="Marturano G."/>
            <person name="Paoli F."/>
            <person name="Bruttini M."/>
            <person name="Carapelli A."/>
            <person name="Frati F."/>
            <person name="Nardi F."/>
        </authorList>
    </citation>
    <scope>NUCLEOTIDE SEQUENCE [LARGE SCALE GENOMIC DNA]</scope>
    <source>
        <strain evidence="2">DMR45628</strain>
    </source>
</reference>
<dbReference type="AlphaFoldDB" id="A0AAW1JJV1"/>
<feature type="compositionally biased region" description="Basic and acidic residues" evidence="1">
    <location>
        <begin position="116"/>
        <end position="125"/>
    </location>
</feature>
<dbReference type="GO" id="GO:0055080">
    <property type="term" value="P:monoatomic cation homeostasis"/>
    <property type="evidence" value="ECO:0007669"/>
    <property type="project" value="TreeGrafter"/>
</dbReference>
<comment type="caution">
    <text evidence="2">The sequence shown here is derived from an EMBL/GenBank/DDBJ whole genome shotgun (WGS) entry which is preliminary data.</text>
</comment>
<feature type="region of interest" description="Disordered" evidence="1">
    <location>
        <begin position="374"/>
        <end position="404"/>
    </location>
</feature>
<feature type="compositionally biased region" description="Basic and acidic residues" evidence="1">
    <location>
        <begin position="872"/>
        <end position="887"/>
    </location>
</feature>
<organism evidence="2 3">
    <name type="scientific">Popillia japonica</name>
    <name type="common">Japanese beetle</name>
    <dbReference type="NCBI Taxonomy" id="7064"/>
    <lineage>
        <taxon>Eukaryota</taxon>
        <taxon>Metazoa</taxon>
        <taxon>Ecdysozoa</taxon>
        <taxon>Arthropoda</taxon>
        <taxon>Hexapoda</taxon>
        <taxon>Insecta</taxon>
        <taxon>Pterygota</taxon>
        <taxon>Neoptera</taxon>
        <taxon>Endopterygota</taxon>
        <taxon>Coleoptera</taxon>
        <taxon>Polyphaga</taxon>
        <taxon>Scarabaeiformia</taxon>
        <taxon>Scarabaeidae</taxon>
        <taxon>Rutelinae</taxon>
        <taxon>Popillia</taxon>
    </lineage>
</organism>
<dbReference type="Proteomes" id="UP001458880">
    <property type="component" value="Unassembled WGS sequence"/>
</dbReference>
<feature type="compositionally biased region" description="Basic and acidic residues" evidence="1">
    <location>
        <begin position="135"/>
        <end position="144"/>
    </location>
</feature>
<feature type="region of interest" description="Disordered" evidence="1">
    <location>
        <begin position="519"/>
        <end position="550"/>
    </location>
</feature>
<proteinExistence type="predicted"/>
<evidence type="ECO:0000313" key="2">
    <source>
        <dbReference type="EMBL" id="KAK9704329.1"/>
    </source>
</evidence>
<feature type="region of interest" description="Disordered" evidence="1">
    <location>
        <begin position="100"/>
        <end position="144"/>
    </location>
</feature>
<evidence type="ECO:0000256" key="1">
    <source>
        <dbReference type="SAM" id="MobiDB-lite"/>
    </source>
</evidence>
<name>A0AAW1JJV1_POPJA</name>
<dbReference type="GO" id="GO:0034703">
    <property type="term" value="C:cation channel complex"/>
    <property type="evidence" value="ECO:0007669"/>
    <property type="project" value="TreeGrafter"/>
</dbReference>
<feature type="region of interest" description="Disordered" evidence="1">
    <location>
        <begin position="645"/>
        <end position="669"/>
    </location>
</feature>
<accession>A0AAW1JJV1</accession>
<dbReference type="GO" id="GO:0005261">
    <property type="term" value="F:monoatomic cation channel activity"/>
    <property type="evidence" value="ECO:0007669"/>
    <property type="project" value="TreeGrafter"/>
</dbReference>
<feature type="region of interest" description="Disordered" evidence="1">
    <location>
        <begin position="19"/>
        <end position="42"/>
    </location>
</feature>
<protein>
    <submittedName>
        <fullName evidence="2">Uncharacterized protein</fullName>
    </submittedName>
</protein>
<dbReference type="GO" id="GO:0030424">
    <property type="term" value="C:axon"/>
    <property type="evidence" value="ECO:0007669"/>
    <property type="project" value="TreeGrafter"/>
</dbReference>